<dbReference type="EMBL" id="DS989846">
    <property type="protein sequence ID" value="EDX76584.1"/>
    <property type="molecule type" value="Genomic_DNA"/>
</dbReference>
<keyword evidence="3" id="KW-1185">Reference proteome</keyword>
<accession>B4VNQ5</accession>
<evidence type="ECO:0000313" key="3">
    <source>
        <dbReference type="Proteomes" id="UP000003835"/>
    </source>
</evidence>
<proteinExistence type="predicted"/>
<dbReference type="STRING" id="118168.MC7420_4840"/>
<dbReference type="HOGENOM" id="CLU_3232189_0_0_3"/>
<evidence type="ECO:0000313" key="2">
    <source>
        <dbReference type="EMBL" id="EDX76584.1"/>
    </source>
</evidence>
<dbReference type="Proteomes" id="UP000003835">
    <property type="component" value="Unassembled WGS sequence"/>
</dbReference>
<reference evidence="2 3" key="1">
    <citation type="submission" date="2008-07" db="EMBL/GenBank/DDBJ databases">
        <authorList>
            <person name="Tandeau de Marsac N."/>
            <person name="Ferriera S."/>
            <person name="Johnson J."/>
            <person name="Kravitz S."/>
            <person name="Beeson K."/>
            <person name="Sutton G."/>
            <person name="Rogers Y.-H."/>
            <person name="Friedman R."/>
            <person name="Frazier M."/>
            <person name="Venter J.C."/>
        </authorList>
    </citation>
    <scope>NUCLEOTIDE SEQUENCE [LARGE SCALE GENOMIC DNA]</scope>
    <source>
        <strain evidence="2 3">PCC 7420</strain>
    </source>
</reference>
<sequence length="43" mass="4682">MLSIEEVDAQVAEKPTDAKSKHENNIPLNDIIAQLSTETESGD</sequence>
<dbReference type="AlphaFoldDB" id="B4VNQ5"/>
<organism evidence="2 3">
    <name type="scientific">Coleofasciculus chthonoplastes PCC 7420</name>
    <dbReference type="NCBI Taxonomy" id="118168"/>
    <lineage>
        <taxon>Bacteria</taxon>
        <taxon>Bacillati</taxon>
        <taxon>Cyanobacteriota</taxon>
        <taxon>Cyanophyceae</taxon>
        <taxon>Coleofasciculales</taxon>
        <taxon>Coleofasciculaceae</taxon>
        <taxon>Coleofasciculus</taxon>
    </lineage>
</organism>
<evidence type="ECO:0000256" key="1">
    <source>
        <dbReference type="SAM" id="MobiDB-lite"/>
    </source>
</evidence>
<feature type="region of interest" description="Disordered" evidence="1">
    <location>
        <begin position="1"/>
        <end position="26"/>
    </location>
</feature>
<feature type="compositionally biased region" description="Basic and acidic residues" evidence="1">
    <location>
        <begin position="14"/>
        <end position="24"/>
    </location>
</feature>
<gene>
    <name evidence="2" type="ORF">MC7420_4840</name>
</gene>
<protein>
    <submittedName>
        <fullName evidence="2">Uncharacterized protein</fullName>
    </submittedName>
</protein>
<name>B4VNQ5_9CYAN</name>